<dbReference type="OrthoDB" id="6249959at2759"/>
<dbReference type="STRING" id="400727.A0A2T7NYH0"/>
<dbReference type="GO" id="GO:0005634">
    <property type="term" value="C:nucleus"/>
    <property type="evidence" value="ECO:0007669"/>
    <property type="project" value="UniProtKB-SubCell"/>
</dbReference>
<evidence type="ECO:0000256" key="8">
    <source>
        <dbReference type="ARBA" id="ARBA00023015"/>
    </source>
</evidence>
<dbReference type="SMART" id="SM00355">
    <property type="entry name" value="ZnF_C2H2"/>
    <property type="match status" value="3"/>
</dbReference>
<keyword evidence="4" id="KW-0479">Metal-binding</keyword>
<comment type="subcellular location">
    <subcellularLocation>
        <location evidence="2">Nucleus</location>
    </subcellularLocation>
</comment>
<dbReference type="FunFam" id="3.30.160.60:FF:000508">
    <property type="entry name" value="Myeloid zinc finger 1"/>
    <property type="match status" value="1"/>
</dbReference>
<feature type="domain" description="C2H2-type" evidence="14">
    <location>
        <begin position="152"/>
        <end position="179"/>
    </location>
</feature>
<evidence type="ECO:0000256" key="6">
    <source>
        <dbReference type="ARBA" id="ARBA00022771"/>
    </source>
</evidence>
<evidence type="ECO:0000256" key="1">
    <source>
        <dbReference type="ARBA" id="ARBA00003767"/>
    </source>
</evidence>
<dbReference type="PANTHER" id="PTHR23235">
    <property type="entry name" value="KRUEPPEL-LIKE TRANSCRIPTION FACTOR"/>
    <property type="match status" value="1"/>
</dbReference>
<keyword evidence="16" id="KW-1185">Reference proteome</keyword>
<dbReference type="Gene3D" id="3.30.160.60">
    <property type="entry name" value="Classic Zinc Finger"/>
    <property type="match status" value="2"/>
</dbReference>
<evidence type="ECO:0000259" key="14">
    <source>
        <dbReference type="PROSITE" id="PS50157"/>
    </source>
</evidence>
<gene>
    <name evidence="15" type="ORF">C0Q70_13875</name>
</gene>
<dbReference type="SUPFAM" id="SSF57667">
    <property type="entry name" value="beta-beta-alpha zinc fingers"/>
    <property type="match status" value="2"/>
</dbReference>
<name>A0A2T7NYH0_POMCA</name>
<evidence type="ECO:0000256" key="2">
    <source>
        <dbReference type="ARBA" id="ARBA00004123"/>
    </source>
</evidence>
<feature type="compositionally biased region" description="Acidic residues" evidence="13">
    <location>
        <begin position="237"/>
        <end position="247"/>
    </location>
</feature>
<protein>
    <recommendedName>
        <fullName evidence="14">C2H2-type domain-containing protein</fullName>
    </recommendedName>
</protein>
<comment type="function">
    <text evidence="1">May be involved in transcriptional regulation.</text>
</comment>
<dbReference type="GO" id="GO:0000978">
    <property type="term" value="F:RNA polymerase II cis-regulatory region sequence-specific DNA binding"/>
    <property type="evidence" value="ECO:0007669"/>
    <property type="project" value="TreeGrafter"/>
</dbReference>
<evidence type="ECO:0000256" key="9">
    <source>
        <dbReference type="ARBA" id="ARBA00023125"/>
    </source>
</evidence>
<comment type="similarity">
    <text evidence="3">Belongs to the krueppel C2H2-type zinc-finger protein family.</text>
</comment>
<organism evidence="15 16">
    <name type="scientific">Pomacea canaliculata</name>
    <name type="common">Golden apple snail</name>
    <dbReference type="NCBI Taxonomy" id="400727"/>
    <lineage>
        <taxon>Eukaryota</taxon>
        <taxon>Metazoa</taxon>
        <taxon>Spiralia</taxon>
        <taxon>Lophotrochozoa</taxon>
        <taxon>Mollusca</taxon>
        <taxon>Gastropoda</taxon>
        <taxon>Caenogastropoda</taxon>
        <taxon>Architaenioglossa</taxon>
        <taxon>Ampullarioidea</taxon>
        <taxon>Ampullariidae</taxon>
        <taxon>Pomacea</taxon>
    </lineage>
</organism>
<dbReference type="GO" id="GO:0042802">
    <property type="term" value="F:identical protein binding"/>
    <property type="evidence" value="ECO:0007669"/>
    <property type="project" value="UniProtKB-ARBA"/>
</dbReference>
<feature type="region of interest" description="Disordered" evidence="13">
    <location>
        <begin position="75"/>
        <end position="147"/>
    </location>
</feature>
<keyword evidence="6 12" id="KW-0863">Zinc-finger</keyword>
<evidence type="ECO:0000256" key="13">
    <source>
        <dbReference type="SAM" id="MobiDB-lite"/>
    </source>
</evidence>
<dbReference type="PANTHER" id="PTHR23235:SF120">
    <property type="entry name" value="KRUPPEL-LIKE FACTOR 15"/>
    <property type="match status" value="1"/>
</dbReference>
<proteinExistence type="inferred from homology"/>
<dbReference type="Proteomes" id="UP000245119">
    <property type="component" value="Linkage Group LG8"/>
</dbReference>
<keyword evidence="5" id="KW-0677">Repeat</keyword>
<keyword evidence="10" id="KW-0804">Transcription</keyword>
<comment type="caution">
    <text evidence="15">The sequence shown here is derived from an EMBL/GenBank/DDBJ whole genome shotgun (WGS) entry which is preliminary data.</text>
</comment>
<keyword evidence="11" id="KW-0539">Nucleus</keyword>
<evidence type="ECO:0000256" key="11">
    <source>
        <dbReference type="ARBA" id="ARBA00023242"/>
    </source>
</evidence>
<evidence type="ECO:0000256" key="7">
    <source>
        <dbReference type="ARBA" id="ARBA00022833"/>
    </source>
</evidence>
<dbReference type="PROSITE" id="PS50157">
    <property type="entry name" value="ZINC_FINGER_C2H2_2"/>
    <property type="match status" value="3"/>
</dbReference>
<keyword evidence="9" id="KW-0238">DNA-binding</keyword>
<evidence type="ECO:0000313" key="16">
    <source>
        <dbReference type="Proteomes" id="UP000245119"/>
    </source>
</evidence>
<keyword evidence="7" id="KW-0862">Zinc</keyword>
<evidence type="ECO:0000256" key="4">
    <source>
        <dbReference type="ARBA" id="ARBA00022723"/>
    </source>
</evidence>
<dbReference type="EMBL" id="PZQS01000008">
    <property type="protein sequence ID" value="PVD26206.1"/>
    <property type="molecule type" value="Genomic_DNA"/>
</dbReference>
<feature type="domain" description="C2H2-type" evidence="14">
    <location>
        <begin position="180"/>
        <end position="207"/>
    </location>
</feature>
<feature type="compositionally biased region" description="Basic residues" evidence="13">
    <location>
        <begin position="221"/>
        <end position="233"/>
    </location>
</feature>
<dbReference type="Pfam" id="PF00096">
    <property type="entry name" value="zf-C2H2"/>
    <property type="match status" value="3"/>
</dbReference>
<feature type="region of interest" description="Disordered" evidence="13">
    <location>
        <begin position="221"/>
        <end position="271"/>
    </location>
</feature>
<evidence type="ECO:0000256" key="10">
    <source>
        <dbReference type="ARBA" id="ARBA00023163"/>
    </source>
</evidence>
<sequence>MDNYVSLKPVRLEDFRCSYNHSYPTPVQLVQHLYQLDQQLNYAGGTFSQWLNLHSQSAKNQSDAKEAFPVPDWQLTSESSEDSETAFPWLQSPTQPVPHIPSDSEGIHMDWSEGEETNISPSSPSPSEEAEAGDQNNEESQKPKGKKVKRIHTCDVCRKSYRLQASLEKHLRVPCELRPYKCDICSKAFKRPDHLKAHCRMHTGERPFLCDLCGKSFRQKNHLQRHSERKHVHGKEDDEPEEPEPEQDSSFNICGLSEELEDDEIRTDHRD</sequence>
<dbReference type="FunFam" id="3.30.160.60:FF:000226">
    <property type="entry name" value="Zinc finger protein 236 variant"/>
    <property type="match status" value="1"/>
</dbReference>
<evidence type="ECO:0000256" key="12">
    <source>
        <dbReference type="PROSITE-ProRule" id="PRU00042"/>
    </source>
</evidence>
<reference evidence="15 16" key="1">
    <citation type="submission" date="2018-04" db="EMBL/GenBank/DDBJ databases">
        <title>The genome of golden apple snail Pomacea canaliculata provides insight into stress tolerance and invasive adaptation.</title>
        <authorList>
            <person name="Liu C."/>
            <person name="Liu B."/>
            <person name="Ren Y."/>
            <person name="Zhang Y."/>
            <person name="Wang H."/>
            <person name="Li S."/>
            <person name="Jiang F."/>
            <person name="Yin L."/>
            <person name="Zhang G."/>
            <person name="Qian W."/>
            <person name="Fan W."/>
        </authorList>
    </citation>
    <scope>NUCLEOTIDE SEQUENCE [LARGE SCALE GENOMIC DNA]</scope>
    <source>
        <strain evidence="15">SZHN2017</strain>
        <tissue evidence="15">Muscle</tissue>
    </source>
</reference>
<dbReference type="GO" id="GO:0008270">
    <property type="term" value="F:zinc ion binding"/>
    <property type="evidence" value="ECO:0007669"/>
    <property type="project" value="UniProtKB-KW"/>
</dbReference>
<dbReference type="InterPro" id="IPR036236">
    <property type="entry name" value="Znf_C2H2_sf"/>
</dbReference>
<accession>A0A2T7NYH0</accession>
<dbReference type="PROSITE" id="PS00028">
    <property type="entry name" value="ZINC_FINGER_C2H2_1"/>
    <property type="match status" value="2"/>
</dbReference>
<feature type="domain" description="C2H2-type" evidence="14">
    <location>
        <begin position="208"/>
        <end position="238"/>
    </location>
</feature>
<dbReference type="InterPro" id="IPR013087">
    <property type="entry name" value="Znf_C2H2_type"/>
</dbReference>
<dbReference type="GO" id="GO:0000981">
    <property type="term" value="F:DNA-binding transcription factor activity, RNA polymerase II-specific"/>
    <property type="evidence" value="ECO:0007669"/>
    <property type="project" value="TreeGrafter"/>
</dbReference>
<keyword evidence="8" id="KW-0805">Transcription regulation</keyword>
<evidence type="ECO:0000256" key="5">
    <source>
        <dbReference type="ARBA" id="ARBA00022737"/>
    </source>
</evidence>
<evidence type="ECO:0000256" key="3">
    <source>
        <dbReference type="ARBA" id="ARBA00006991"/>
    </source>
</evidence>
<evidence type="ECO:0000313" key="15">
    <source>
        <dbReference type="EMBL" id="PVD26206.1"/>
    </source>
</evidence>
<dbReference type="AlphaFoldDB" id="A0A2T7NYH0"/>